<gene>
    <name evidence="1" type="ORF">SAMN05421510_10747</name>
</gene>
<reference evidence="1 2" key="1">
    <citation type="submission" date="2016-10" db="EMBL/GenBank/DDBJ databases">
        <authorList>
            <person name="de Groot N.N."/>
        </authorList>
    </citation>
    <scope>NUCLEOTIDE SEQUENCE [LARGE SCALE GENOMIC DNA]</scope>
    <source>
        <strain evidence="1 2">Nm9</strain>
    </source>
</reference>
<evidence type="ECO:0000313" key="1">
    <source>
        <dbReference type="EMBL" id="SEQ52807.1"/>
    </source>
</evidence>
<dbReference type="Proteomes" id="UP000181998">
    <property type="component" value="Unassembled WGS sequence"/>
</dbReference>
<sequence>MNITLDDLHWIHTIGQPQRDVKNQAIFQSKWRILARLEMFKNGKQQFNFLGGEKPKELIFELNLMSLQKNSDEIKKHKLENSAGALTCLGDKYSNNFIIGGIIVLSDEFYNDMILSAQASGCNDSQMILSLEGLESTESRNSIPTWDNVRNNKLKVTNVQTIFHYGQAPLSDYPTRRNLGAWLKSL</sequence>
<name>A0A1H9GRU1_9PROT</name>
<evidence type="ECO:0000313" key="2">
    <source>
        <dbReference type="Proteomes" id="UP000181998"/>
    </source>
</evidence>
<dbReference type="OrthoDB" id="8551470at2"/>
<protein>
    <submittedName>
        <fullName evidence="1">Uncharacterized protein</fullName>
    </submittedName>
</protein>
<dbReference type="AlphaFoldDB" id="A0A1H9GRU1"/>
<accession>A0A1H9GRU1</accession>
<dbReference type="EMBL" id="FOFX01000074">
    <property type="protein sequence ID" value="SEQ52807.1"/>
    <property type="molecule type" value="Genomic_DNA"/>
</dbReference>
<organism evidence="1 2">
    <name type="scientific">Nitrosomonas ureae</name>
    <dbReference type="NCBI Taxonomy" id="44577"/>
    <lineage>
        <taxon>Bacteria</taxon>
        <taxon>Pseudomonadati</taxon>
        <taxon>Pseudomonadota</taxon>
        <taxon>Betaproteobacteria</taxon>
        <taxon>Nitrosomonadales</taxon>
        <taxon>Nitrosomonadaceae</taxon>
        <taxon>Nitrosomonas</taxon>
    </lineage>
</organism>
<proteinExistence type="predicted"/>
<dbReference type="RefSeq" id="WP_074722480.1">
    <property type="nucleotide sequence ID" value="NZ_FOFX01000074.1"/>
</dbReference>